<keyword evidence="7" id="KW-0132">Cell division</keyword>
<keyword evidence="9" id="KW-0498">Mitosis</keyword>
<dbReference type="Proteomes" id="UP000182259">
    <property type="component" value="Chromosome IV"/>
</dbReference>
<dbReference type="GO" id="GO:0042729">
    <property type="term" value="C:DASH complex"/>
    <property type="evidence" value="ECO:0007669"/>
    <property type="project" value="InterPro"/>
</dbReference>
<keyword evidence="16" id="KW-0137">Centromere</keyword>
<keyword evidence="14" id="KW-0539">Nucleus</keyword>
<evidence type="ECO:0000256" key="8">
    <source>
        <dbReference type="ARBA" id="ARBA00022701"/>
    </source>
</evidence>
<evidence type="ECO:0000256" key="3">
    <source>
        <dbReference type="ARBA" id="ARBA00004629"/>
    </source>
</evidence>
<evidence type="ECO:0000256" key="12">
    <source>
        <dbReference type="ARBA" id="ARBA00023054"/>
    </source>
</evidence>
<dbReference type="InterPro" id="IPR013966">
    <property type="entry name" value="Spc34"/>
</dbReference>
<keyword evidence="5" id="KW-0158">Chromosome</keyword>
<evidence type="ECO:0000256" key="11">
    <source>
        <dbReference type="ARBA" id="ARBA00022838"/>
    </source>
</evidence>
<gene>
    <name evidence="19" type="ORF">SAMEA4029009_CIC11G00000005050</name>
</gene>
<evidence type="ECO:0000256" key="17">
    <source>
        <dbReference type="ARBA" id="ARBA00044112"/>
    </source>
</evidence>
<dbReference type="AlphaFoldDB" id="A0A1L0BWU7"/>
<keyword evidence="10" id="KW-0159">Chromosome partition</keyword>
<evidence type="ECO:0000256" key="15">
    <source>
        <dbReference type="ARBA" id="ARBA00023306"/>
    </source>
</evidence>
<evidence type="ECO:0000256" key="5">
    <source>
        <dbReference type="ARBA" id="ARBA00022454"/>
    </source>
</evidence>
<reference evidence="19 20" key="1">
    <citation type="submission" date="2016-10" db="EMBL/GenBank/DDBJ databases">
        <authorList>
            <person name="de Groot N.N."/>
        </authorList>
    </citation>
    <scope>NUCLEOTIDE SEQUENCE [LARGE SCALE GENOMIC DNA]</scope>
    <source>
        <strain evidence="19 20">PYCC 4715</strain>
    </source>
</reference>
<evidence type="ECO:0000256" key="13">
    <source>
        <dbReference type="ARBA" id="ARBA00023212"/>
    </source>
</evidence>
<comment type="subcellular location">
    <subcellularLocation>
        <location evidence="3">Chromosome</location>
        <location evidence="3">Centromere</location>
        <location evidence="3">Kinetochore</location>
    </subcellularLocation>
    <subcellularLocation>
        <location evidence="2">Cytoplasm</location>
        <location evidence="2">Cytoskeleton</location>
        <location evidence="2">Spindle</location>
    </subcellularLocation>
    <subcellularLocation>
        <location evidence="1">Nucleus</location>
    </subcellularLocation>
</comment>
<dbReference type="GO" id="GO:0005876">
    <property type="term" value="C:spindle microtubule"/>
    <property type="evidence" value="ECO:0007669"/>
    <property type="project" value="InterPro"/>
</dbReference>
<dbReference type="GO" id="GO:0008608">
    <property type="term" value="P:attachment of spindle microtubules to kinetochore"/>
    <property type="evidence" value="ECO:0007669"/>
    <property type="project" value="InterPro"/>
</dbReference>
<evidence type="ECO:0000256" key="18">
    <source>
        <dbReference type="ARBA" id="ARBA00044346"/>
    </source>
</evidence>
<keyword evidence="12" id="KW-0175">Coiled coil</keyword>
<evidence type="ECO:0000256" key="4">
    <source>
        <dbReference type="ARBA" id="ARBA00008491"/>
    </source>
</evidence>
<comment type="similarity">
    <text evidence="4">Belongs to the DASH complex SPC34 family.</text>
</comment>
<evidence type="ECO:0000256" key="10">
    <source>
        <dbReference type="ARBA" id="ARBA00022829"/>
    </source>
</evidence>
<evidence type="ECO:0000313" key="20">
    <source>
        <dbReference type="Proteomes" id="UP000182259"/>
    </source>
</evidence>
<protein>
    <recommendedName>
        <fullName evidence="17">DASH complex subunit SPC34</fullName>
    </recommendedName>
    <alternativeName>
        <fullName evidence="18">Outer kinetochore protein SPC34</fullName>
    </alternativeName>
</protein>
<keyword evidence="11" id="KW-0995">Kinetochore</keyword>
<dbReference type="Pfam" id="PF08657">
    <property type="entry name" value="DASH_Spc34"/>
    <property type="match status" value="2"/>
</dbReference>
<keyword evidence="13" id="KW-0206">Cytoskeleton</keyword>
<accession>A0A1L0BWU7</accession>
<dbReference type="GO" id="GO:0051301">
    <property type="term" value="P:cell division"/>
    <property type="evidence" value="ECO:0007669"/>
    <property type="project" value="UniProtKB-KW"/>
</dbReference>
<evidence type="ECO:0000256" key="7">
    <source>
        <dbReference type="ARBA" id="ARBA00022618"/>
    </source>
</evidence>
<name>A0A1L0BWU7_9ASCO</name>
<evidence type="ECO:0000256" key="9">
    <source>
        <dbReference type="ARBA" id="ARBA00022776"/>
    </source>
</evidence>
<evidence type="ECO:0000256" key="14">
    <source>
        <dbReference type="ARBA" id="ARBA00023242"/>
    </source>
</evidence>
<proteinExistence type="inferred from homology"/>
<keyword evidence="8" id="KW-0493">Microtubule</keyword>
<keyword evidence="15" id="KW-0131">Cell cycle</keyword>
<evidence type="ECO:0000256" key="6">
    <source>
        <dbReference type="ARBA" id="ARBA00022490"/>
    </source>
</evidence>
<dbReference type="EMBL" id="LT635767">
    <property type="protein sequence ID" value="SGZ54842.1"/>
    <property type="molecule type" value="Genomic_DNA"/>
</dbReference>
<evidence type="ECO:0000313" key="19">
    <source>
        <dbReference type="EMBL" id="SGZ54842.1"/>
    </source>
</evidence>
<keyword evidence="6" id="KW-0963">Cytoplasm</keyword>
<organism evidence="19 20">
    <name type="scientific">Sungouiella intermedia</name>
    <dbReference type="NCBI Taxonomy" id="45354"/>
    <lineage>
        <taxon>Eukaryota</taxon>
        <taxon>Fungi</taxon>
        <taxon>Dikarya</taxon>
        <taxon>Ascomycota</taxon>
        <taxon>Saccharomycotina</taxon>
        <taxon>Pichiomycetes</taxon>
        <taxon>Metschnikowiaceae</taxon>
        <taxon>Sungouiella</taxon>
    </lineage>
</organism>
<evidence type="ECO:0000256" key="16">
    <source>
        <dbReference type="ARBA" id="ARBA00023328"/>
    </source>
</evidence>
<evidence type="ECO:0000256" key="2">
    <source>
        <dbReference type="ARBA" id="ARBA00004186"/>
    </source>
</evidence>
<evidence type="ECO:0000256" key="1">
    <source>
        <dbReference type="ARBA" id="ARBA00004123"/>
    </source>
</evidence>
<sequence length="244" mass="26771">MSQNADAIAAITASCATISALDFLDPGIFTNAIISKPEVTSLIRDALPPELSLYRISRSGPRGTRFGGSADEDRYAELRPERIDGKSIYIDGPNSEDQAPAVRVPELAMDVPHQAVDELSSPTKKRIASLYKLIPASVIESEDVNEICRAVAAVVEQYPTINNGSSVQARLAELQREYGELVLETTELEQKVSDQRVQLEIYTDSINGLPRRGVSDSDTDIDELIAQEEREIAGLEAELTERQR</sequence>